<dbReference type="EMBL" id="CP015079">
    <property type="protein sequence ID" value="ANH39250.1"/>
    <property type="molecule type" value="Genomic_DNA"/>
</dbReference>
<dbReference type="GO" id="GO:0015036">
    <property type="term" value="F:disulfide oxidoreductase activity"/>
    <property type="evidence" value="ECO:0007669"/>
    <property type="project" value="InterPro"/>
</dbReference>
<dbReference type="AlphaFoldDB" id="A0A1A9GNK8"/>
<dbReference type="GO" id="GO:0017004">
    <property type="term" value="P:cytochrome complex assembly"/>
    <property type="evidence" value="ECO:0007669"/>
    <property type="project" value="UniProtKB-KW"/>
</dbReference>
<evidence type="ECO:0000313" key="9">
    <source>
        <dbReference type="Proteomes" id="UP000077868"/>
    </source>
</evidence>
<dbReference type="SUPFAM" id="SSF52833">
    <property type="entry name" value="Thioredoxin-like"/>
    <property type="match status" value="1"/>
</dbReference>
<dbReference type="PANTHER" id="PTHR42852">
    <property type="entry name" value="THIOL:DISULFIDE INTERCHANGE PROTEIN DSBE"/>
    <property type="match status" value="1"/>
</dbReference>
<name>A0A1A9GNK8_9ACTN</name>
<gene>
    <name evidence="8" type="primary">dsbE</name>
    <name evidence="8" type="ORF">I601_2834</name>
</gene>
<organism evidence="8 9">
    <name type="scientific">Nocardioides dokdonensis FR1436</name>
    <dbReference type="NCBI Taxonomy" id="1300347"/>
    <lineage>
        <taxon>Bacteria</taxon>
        <taxon>Bacillati</taxon>
        <taxon>Actinomycetota</taxon>
        <taxon>Actinomycetes</taxon>
        <taxon>Propionibacteriales</taxon>
        <taxon>Nocardioidaceae</taxon>
        <taxon>Nocardioides</taxon>
    </lineage>
</organism>
<dbReference type="GO" id="GO:0030288">
    <property type="term" value="C:outer membrane-bounded periplasmic space"/>
    <property type="evidence" value="ECO:0007669"/>
    <property type="project" value="InterPro"/>
</dbReference>
<keyword evidence="9" id="KW-1185">Reference proteome</keyword>
<dbReference type="InterPro" id="IPR004799">
    <property type="entry name" value="Periplasmic_diS_OxRdtase_DsbE"/>
</dbReference>
<feature type="domain" description="Thioredoxin" evidence="7">
    <location>
        <begin position="35"/>
        <end position="176"/>
    </location>
</feature>
<dbReference type="InterPro" id="IPR013740">
    <property type="entry name" value="Redoxin"/>
</dbReference>
<proteinExistence type="inferred from homology"/>
<protein>
    <submittedName>
        <fullName evidence="8">Thiol:disulfide interchange protein DsbE</fullName>
    </submittedName>
</protein>
<evidence type="ECO:0000256" key="3">
    <source>
        <dbReference type="ARBA" id="ARBA00022748"/>
    </source>
</evidence>
<evidence type="ECO:0000256" key="5">
    <source>
        <dbReference type="ARBA" id="ARBA00023157"/>
    </source>
</evidence>
<dbReference type="PANTHER" id="PTHR42852:SF6">
    <property type="entry name" value="THIOL:DISULFIDE INTERCHANGE PROTEIN DSBE"/>
    <property type="match status" value="1"/>
</dbReference>
<dbReference type="Gene3D" id="3.40.30.10">
    <property type="entry name" value="Glutaredoxin"/>
    <property type="match status" value="1"/>
</dbReference>
<dbReference type="InterPro" id="IPR050553">
    <property type="entry name" value="Thioredoxin_ResA/DsbE_sf"/>
</dbReference>
<dbReference type="OrthoDB" id="9790194at2"/>
<dbReference type="InterPro" id="IPR036249">
    <property type="entry name" value="Thioredoxin-like_sf"/>
</dbReference>
<dbReference type="PROSITE" id="PS51352">
    <property type="entry name" value="THIOREDOXIN_2"/>
    <property type="match status" value="1"/>
</dbReference>
<evidence type="ECO:0000313" key="8">
    <source>
        <dbReference type="EMBL" id="ANH39250.1"/>
    </source>
</evidence>
<reference evidence="8 9" key="1">
    <citation type="submission" date="2016-03" db="EMBL/GenBank/DDBJ databases">
        <title>Complete genome sequence of a soil Actinobacterium, Nocardioides dokdonensis FR1436.</title>
        <authorList>
            <person name="Kwon S.-K."/>
            <person name="Kim K."/>
            <person name="Kim J.F."/>
        </authorList>
    </citation>
    <scope>NUCLEOTIDE SEQUENCE [LARGE SCALE GENOMIC DNA]</scope>
    <source>
        <strain evidence="8 9">FR1436</strain>
    </source>
</reference>
<keyword evidence="6" id="KW-0676">Redox-active center</keyword>
<dbReference type="PATRIC" id="fig|1300347.3.peg.2832"/>
<evidence type="ECO:0000256" key="4">
    <source>
        <dbReference type="ARBA" id="ARBA00022968"/>
    </source>
</evidence>
<keyword evidence="4" id="KW-0735">Signal-anchor</keyword>
<evidence type="ECO:0000256" key="1">
    <source>
        <dbReference type="ARBA" id="ARBA00004196"/>
    </source>
</evidence>
<dbReference type="InterPro" id="IPR017937">
    <property type="entry name" value="Thioredoxin_CS"/>
</dbReference>
<dbReference type="NCBIfam" id="TIGR00385">
    <property type="entry name" value="dsbE"/>
    <property type="match status" value="1"/>
</dbReference>
<dbReference type="RefSeq" id="WP_068110890.1">
    <property type="nucleotide sequence ID" value="NZ_CP015079.1"/>
</dbReference>
<dbReference type="STRING" id="1300347.I601_2834"/>
<keyword evidence="5" id="KW-1015">Disulfide bond</keyword>
<sequence length="176" mass="18832">MRRWLVLAAAVLGIAAVVSVLSDGFGRDPSVVPSNFVAQPAPDLAGPTLDGGTYDLDEHRTEVVLVNVWASWCAPCRAEHPVLAAAAEGLGSRGLTVVGINTQDTPEKARAFLREMGGEAYPSVLDRDGRHAVDWGTFGVPETFVIDETGTVRARQVGEVTPAWIEQHVVPLLDEH</sequence>
<dbReference type="KEGG" id="ndk:I601_2834"/>
<evidence type="ECO:0000256" key="2">
    <source>
        <dbReference type="ARBA" id="ARBA00007758"/>
    </source>
</evidence>
<dbReference type="PROSITE" id="PS00194">
    <property type="entry name" value="THIOREDOXIN_1"/>
    <property type="match status" value="1"/>
</dbReference>
<accession>A0A1A9GNK8</accession>
<evidence type="ECO:0000259" key="7">
    <source>
        <dbReference type="PROSITE" id="PS51352"/>
    </source>
</evidence>
<comment type="subcellular location">
    <subcellularLocation>
        <location evidence="1">Cell envelope</location>
    </subcellularLocation>
</comment>
<dbReference type="Pfam" id="PF08534">
    <property type="entry name" value="Redoxin"/>
    <property type="match status" value="1"/>
</dbReference>
<keyword evidence="3" id="KW-0201">Cytochrome c-type biogenesis</keyword>
<comment type="similarity">
    <text evidence="2">Belongs to the thioredoxin family. DsbE subfamily.</text>
</comment>
<keyword evidence="4" id="KW-0812">Transmembrane</keyword>
<dbReference type="Proteomes" id="UP000077868">
    <property type="component" value="Chromosome"/>
</dbReference>
<dbReference type="InterPro" id="IPR013766">
    <property type="entry name" value="Thioredoxin_domain"/>
</dbReference>
<evidence type="ECO:0000256" key="6">
    <source>
        <dbReference type="ARBA" id="ARBA00023284"/>
    </source>
</evidence>